<dbReference type="SUPFAM" id="SSF56784">
    <property type="entry name" value="HAD-like"/>
    <property type="match status" value="1"/>
</dbReference>
<dbReference type="PANTHER" id="PTHR43434">
    <property type="entry name" value="PHOSPHOGLYCOLATE PHOSPHATASE"/>
    <property type="match status" value="1"/>
</dbReference>
<comment type="caution">
    <text evidence="1">The sequence shown here is derived from an EMBL/GenBank/DDBJ whole genome shotgun (WGS) entry which is preliminary data.</text>
</comment>
<proteinExistence type="predicted"/>
<reference evidence="1 2" key="1">
    <citation type="submission" date="2023-10" db="EMBL/GenBank/DDBJ databases">
        <title>Nicoliella lavandulae sp. nov. isolated from Lavandula angustifolia flowers.</title>
        <authorList>
            <person name="Alcantara C."/>
            <person name="Zuniga M."/>
            <person name="Landete J.M."/>
            <person name="Monedero V."/>
        </authorList>
    </citation>
    <scope>NUCLEOTIDE SEQUENCE [LARGE SCALE GENOMIC DNA]</scope>
    <source>
        <strain evidence="1 2">Es01</strain>
    </source>
</reference>
<dbReference type="SFLD" id="SFLDS00003">
    <property type="entry name" value="Haloacid_Dehalogenase"/>
    <property type="match status" value="1"/>
</dbReference>
<dbReference type="GO" id="GO:0016787">
    <property type="term" value="F:hydrolase activity"/>
    <property type="evidence" value="ECO:0007669"/>
    <property type="project" value="UniProtKB-KW"/>
</dbReference>
<keyword evidence="2" id="KW-1185">Reference proteome</keyword>
<evidence type="ECO:0000313" key="2">
    <source>
        <dbReference type="Proteomes" id="UP001370590"/>
    </source>
</evidence>
<evidence type="ECO:0000313" key="1">
    <source>
        <dbReference type="EMBL" id="MEJ6401165.1"/>
    </source>
</evidence>
<dbReference type="Proteomes" id="UP001370590">
    <property type="component" value="Unassembled WGS sequence"/>
</dbReference>
<dbReference type="InterPro" id="IPR050155">
    <property type="entry name" value="HAD-like_hydrolase_sf"/>
</dbReference>
<dbReference type="InterPro" id="IPR023198">
    <property type="entry name" value="PGP-like_dom2"/>
</dbReference>
<name>A0ABU8SMM3_9LACO</name>
<dbReference type="InterPro" id="IPR041492">
    <property type="entry name" value="HAD_2"/>
</dbReference>
<dbReference type="NCBIfam" id="TIGR01549">
    <property type="entry name" value="HAD-SF-IA-v1"/>
    <property type="match status" value="1"/>
</dbReference>
<gene>
    <name evidence="1" type="ORF">R4146_08450</name>
</gene>
<dbReference type="EMBL" id="JAWMWH010000003">
    <property type="protein sequence ID" value="MEJ6401165.1"/>
    <property type="molecule type" value="Genomic_DNA"/>
</dbReference>
<dbReference type="Gene3D" id="3.40.50.1000">
    <property type="entry name" value="HAD superfamily/HAD-like"/>
    <property type="match status" value="1"/>
</dbReference>
<accession>A0ABU8SMM3</accession>
<organism evidence="1 2">
    <name type="scientific">Nicoliella lavandulae</name>
    <dbReference type="NCBI Taxonomy" id="3082954"/>
    <lineage>
        <taxon>Bacteria</taxon>
        <taxon>Bacillati</taxon>
        <taxon>Bacillota</taxon>
        <taxon>Bacilli</taxon>
        <taxon>Lactobacillales</taxon>
        <taxon>Lactobacillaceae</taxon>
        <taxon>Nicoliella</taxon>
    </lineage>
</organism>
<sequence>MKYDAVIFDVDGTLIDSFPRYSSIMKQIMPKYGIEQISETELKDTFPLTPDQTLKRLKIPIQFSNQVAIDYTIAAAQLNQAPSLYHGLNEFFKQVKVDHQNVGLGIVTSGSSNDIADLKNHFSFMNQMWVTVTSDLLPYHKPAPEPLLYAIDHMGVDRKKTLYIGDAFTDEGCAENAKVDFGLAGWGNIDDALKNGSAKYDFKTPQEILKYLK</sequence>
<keyword evidence="1" id="KW-0378">Hydrolase</keyword>
<protein>
    <submittedName>
        <fullName evidence="1">HAD-IA family hydrolase</fullName>
    </submittedName>
</protein>
<dbReference type="InterPro" id="IPR006439">
    <property type="entry name" value="HAD-SF_hydro_IA"/>
</dbReference>
<dbReference type="InterPro" id="IPR023214">
    <property type="entry name" value="HAD_sf"/>
</dbReference>
<dbReference type="PANTHER" id="PTHR43434:SF1">
    <property type="entry name" value="PHOSPHOGLYCOLATE PHOSPHATASE"/>
    <property type="match status" value="1"/>
</dbReference>
<dbReference type="Gene3D" id="1.10.150.240">
    <property type="entry name" value="Putative phosphatase, domain 2"/>
    <property type="match status" value="1"/>
</dbReference>
<dbReference type="RefSeq" id="WP_339961006.1">
    <property type="nucleotide sequence ID" value="NZ_JAWMWH010000003.1"/>
</dbReference>
<dbReference type="InterPro" id="IPR036412">
    <property type="entry name" value="HAD-like_sf"/>
</dbReference>
<dbReference type="SFLD" id="SFLDG01129">
    <property type="entry name" value="C1.5:_HAD__Beta-PGM__Phosphata"/>
    <property type="match status" value="1"/>
</dbReference>
<dbReference type="Pfam" id="PF13419">
    <property type="entry name" value="HAD_2"/>
    <property type="match status" value="1"/>
</dbReference>